<dbReference type="GO" id="GO:0005739">
    <property type="term" value="C:mitochondrion"/>
    <property type="evidence" value="ECO:0007669"/>
    <property type="project" value="UniProtKB-SubCell"/>
</dbReference>
<dbReference type="Gene3D" id="3.30.930.10">
    <property type="entry name" value="Bira Bifunctional Protein, Domain 2"/>
    <property type="match status" value="1"/>
</dbReference>
<feature type="binding site" evidence="8">
    <location>
        <begin position="77"/>
        <end position="84"/>
    </location>
    <ligand>
        <name>substrate</name>
    </ligand>
</feature>
<evidence type="ECO:0000256" key="9">
    <source>
        <dbReference type="PIRSR" id="PIRSR016262-3"/>
    </source>
</evidence>
<dbReference type="EC" id="2.3.1.181" evidence="6"/>
<dbReference type="PROSITE" id="PS01313">
    <property type="entry name" value="LIPB"/>
    <property type="match status" value="1"/>
</dbReference>
<evidence type="ECO:0000313" key="12">
    <source>
        <dbReference type="Proteomes" id="UP000410492"/>
    </source>
</evidence>
<dbReference type="EMBL" id="CAACVG010007936">
    <property type="protein sequence ID" value="VEN47692.1"/>
    <property type="molecule type" value="Genomic_DNA"/>
</dbReference>
<dbReference type="GO" id="GO:0033819">
    <property type="term" value="F:lipoyl(octanoyl) transferase activity"/>
    <property type="evidence" value="ECO:0007669"/>
    <property type="project" value="UniProtKB-EC"/>
</dbReference>
<evidence type="ECO:0000256" key="8">
    <source>
        <dbReference type="PIRSR" id="PIRSR016262-2"/>
    </source>
</evidence>
<comment type="pathway">
    <text evidence="2 6">Protein modification; protein lipoylation via endogenous pathway; protein N(6)-(lipoyl)lysine from octanoyl-[acyl-carrier-protein]: step 1/2.</text>
</comment>
<dbReference type="NCBIfam" id="TIGR00214">
    <property type="entry name" value="lipB"/>
    <property type="match status" value="1"/>
</dbReference>
<dbReference type="InterPro" id="IPR045864">
    <property type="entry name" value="aa-tRNA-synth_II/BPL/LPL"/>
</dbReference>
<dbReference type="InterPro" id="IPR020605">
    <property type="entry name" value="Octanoyltransferase_CS"/>
</dbReference>
<feature type="site" description="Lowers pKa of active site Cys" evidence="9">
    <location>
        <position position="140"/>
    </location>
</feature>
<evidence type="ECO:0000256" key="5">
    <source>
        <dbReference type="ARBA" id="ARBA00023315"/>
    </source>
</evidence>
<dbReference type="PANTHER" id="PTHR10993:SF7">
    <property type="entry name" value="LIPOYLTRANSFERASE 2, MITOCHONDRIAL-RELATED"/>
    <property type="match status" value="1"/>
</dbReference>
<dbReference type="UniPathway" id="UPA00538">
    <property type="reaction ID" value="UER00592"/>
</dbReference>
<comment type="subcellular location">
    <subcellularLocation>
        <location evidence="1 6">Mitochondrion</location>
    </subcellularLocation>
</comment>
<dbReference type="FunFam" id="3.30.930.10:FF:000035">
    <property type="entry name" value="Putative lipoyltransferase 2, mitochondrial"/>
    <property type="match status" value="1"/>
</dbReference>
<feature type="binding site" evidence="8">
    <location>
        <begin position="143"/>
        <end position="145"/>
    </location>
    <ligand>
        <name>substrate</name>
    </ligand>
</feature>
<dbReference type="OrthoDB" id="19908at2759"/>
<dbReference type="PIRSF" id="PIRSF016262">
    <property type="entry name" value="LPLase"/>
    <property type="match status" value="1"/>
</dbReference>
<sequence>MERFVKVWKIGKINYSKAYKLQKYLASLHKNEHENNNTLLLLEHPPVYTIGIRTASYKDTDVTALQRRGAEFFKTDRGGLITFHGPGQLVVYPILNLKQFKPSIKWYVNSMQETILKLCDEFNIPAETNTNTGVWVHDKKICAIGVHGSKFITTHGLAINCNTDLRWFNYIVPCGLEGKGVTSFTKEANRLVTVGEIIPKFLDCFQQVFQCSLINFPKDEAEKILNSLGDDAESCRHKTQSIDFKKRSTLELSK</sequence>
<feature type="binding site" evidence="8">
    <location>
        <begin position="156"/>
        <end position="158"/>
    </location>
    <ligand>
        <name>substrate</name>
    </ligand>
</feature>
<dbReference type="HAMAP" id="MF_00013">
    <property type="entry name" value="LipB"/>
    <property type="match status" value="1"/>
</dbReference>
<dbReference type="PANTHER" id="PTHR10993">
    <property type="entry name" value="OCTANOYLTRANSFERASE"/>
    <property type="match status" value="1"/>
</dbReference>
<dbReference type="GO" id="GO:0009249">
    <property type="term" value="P:protein lipoylation"/>
    <property type="evidence" value="ECO:0007669"/>
    <property type="project" value="InterPro"/>
</dbReference>
<comment type="catalytic activity">
    <reaction evidence="6">
        <text>octanoyl-[ACP] + L-lysyl-[protein] = N(6)-octanoyl-L-lysyl-[protein] + holo-[ACP] + H(+)</text>
        <dbReference type="Rhea" id="RHEA:17665"/>
        <dbReference type="Rhea" id="RHEA-COMP:9636"/>
        <dbReference type="Rhea" id="RHEA-COMP:9685"/>
        <dbReference type="Rhea" id="RHEA-COMP:9752"/>
        <dbReference type="Rhea" id="RHEA-COMP:9928"/>
        <dbReference type="ChEBI" id="CHEBI:15378"/>
        <dbReference type="ChEBI" id="CHEBI:29969"/>
        <dbReference type="ChEBI" id="CHEBI:64479"/>
        <dbReference type="ChEBI" id="CHEBI:78463"/>
        <dbReference type="ChEBI" id="CHEBI:78809"/>
        <dbReference type="EC" id="2.3.1.181"/>
    </reaction>
</comment>
<comment type="function">
    <text evidence="6">Catalyzes the transfer of endogenously produced octanoic acid from octanoyl-acyl-carrier-protein onto the lipoyl domains of lipoate-dependent enzymes. Lipoyl-ACP can also act as a substrate although octanoyl-ACP is likely to be the physiological substrate.</text>
</comment>
<comment type="similarity">
    <text evidence="3 6">Belongs to the LipB family.</text>
</comment>
<dbReference type="SUPFAM" id="SSF55681">
    <property type="entry name" value="Class II aaRS and biotin synthetases"/>
    <property type="match status" value="1"/>
</dbReference>
<dbReference type="Pfam" id="PF21948">
    <property type="entry name" value="LplA-B_cat"/>
    <property type="match status" value="1"/>
</dbReference>
<feature type="active site" description="Acyl-thioester intermediate" evidence="7">
    <location>
        <position position="174"/>
    </location>
</feature>
<evidence type="ECO:0000259" key="10">
    <source>
        <dbReference type="PROSITE" id="PS51733"/>
    </source>
</evidence>
<dbReference type="InterPro" id="IPR004143">
    <property type="entry name" value="BPL_LPL_catalytic"/>
</dbReference>
<evidence type="ECO:0000256" key="4">
    <source>
        <dbReference type="ARBA" id="ARBA00022679"/>
    </source>
</evidence>
<dbReference type="InterPro" id="IPR000544">
    <property type="entry name" value="Octanoyltransferase"/>
</dbReference>
<dbReference type="AlphaFoldDB" id="A0A653CIF0"/>
<dbReference type="NCBIfam" id="NF010925">
    <property type="entry name" value="PRK14345.1"/>
    <property type="match status" value="1"/>
</dbReference>
<evidence type="ECO:0000256" key="7">
    <source>
        <dbReference type="PIRSR" id="PIRSR016262-1"/>
    </source>
</evidence>
<accession>A0A653CIF0</accession>
<dbReference type="Proteomes" id="UP000410492">
    <property type="component" value="Unassembled WGS sequence"/>
</dbReference>
<evidence type="ECO:0000313" key="11">
    <source>
        <dbReference type="EMBL" id="VEN47692.1"/>
    </source>
</evidence>
<dbReference type="PROSITE" id="PS51733">
    <property type="entry name" value="BPL_LPL_CATALYTIC"/>
    <property type="match status" value="1"/>
</dbReference>
<gene>
    <name evidence="11" type="ORF">CALMAC_LOCUS9376</name>
</gene>
<feature type="domain" description="BPL/LPL catalytic" evidence="10">
    <location>
        <begin position="33"/>
        <end position="213"/>
    </location>
</feature>
<dbReference type="CDD" id="cd16444">
    <property type="entry name" value="LipB"/>
    <property type="match status" value="1"/>
</dbReference>
<name>A0A653CIF0_CALMS</name>
<protein>
    <recommendedName>
        <fullName evidence="6">Octanoyl-[acyl-carrier-protein]:protein N-octanoyltransferase LIPT2, mitochondrial</fullName>
        <ecNumber evidence="6">2.3.1.181</ecNumber>
    </recommendedName>
</protein>
<reference evidence="11 12" key="1">
    <citation type="submission" date="2019-01" db="EMBL/GenBank/DDBJ databases">
        <authorList>
            <person name="Sayadi A."/>
        </authorList>
    </citation>
    <scope>NUCLEOTIDE SEQUENCE [LARGE SCALE GENOMIC DNA]</scope>
</reference>
<evidence type="ECO:0000256" key="2">
    <source>
        <dbReference type="ARBA" id="ARBA00004821"/>
    </source>
</evidence>
<proteinExistence type="inferred from homology"/>
<keyword evidence="12" id="KW-1185">Reference proteome</keyword>
<evidence type="ECO:0000256" key="1">
    <source>
        <dbReference type="ARBA" id="ARBA00004173"/>
    </source>
</evidence>
<evidence type="ECO:0000256" key="6">
    <source>
        <dbReference type="PIRNR" id="PIRNR016262"/>
    </source>
</evidence>
<keyword evidence="6" id="KW-0496">Mitochondrion</keyword>
<keyword evidence="5 6" id="KW-0012">Acyltransferase</keyword>
<evidence type="ECO:0000256" key="3">
    <source>
        <dbReference type="ARBA" id="ARBA00007907"/>
    </source>
</evidence>
<keyword evidence="4 6" id="KW-0808">Transferase</keyword>
<organism evidence="11 12">
    <name type="scientific">Callosobruchus maculatus</name>
    <name type="common">Southern cowpea weevil</name>
    <name type="synonym">Pulse bruchid</name>
    <dbReference type="NCBI Taxonomy" id="64391"/>
    <lineage>
        <taxon>Eukaryota</taxon>
        <taxon>Metazoa</taxon>
        <taxon>Ecdysozoa</taxon>
        <taxon>Arthropoda</taxon>
        <taxon>Hexapoda</taxon>
        <taxon>Insecta</taxon>
        <taxon>Pterygota</taxon>
        <taxon>Neoptera</taxon>
        <taxon>Endopterygota</taxon>
        <taxon>Coleoptera</taxon>
        <taxon>Polyphaga</taxon>
        <taxon>Cucujiformia</taxon>
        <taxon>Chrysomeloidea</taxon>
        <taxon>Chrysomelidae</taxon>
        <taxon>Bruchinae</taxon>
        <taxon>Bruchini</taxon>
        <taxon>Callosobruchus</taxon>
    </lineage>
</organism>